<gene>
    <name evidence="8 10" type="primary">trpC</name>
    <name evidence="10" type="ORF">KAR29_10745</name>
</gene>
<dbReference type="GO" id="GO:0004640">
    <property type="term" value="F:phosphoribosylanthranilate isomerase activity"/>
    <property type="evidence" value="ECO:0007669"/>
    <property type="project" value="TreeGrafter"/>
</dbReference>
<comment type="catalytic activity">
    <reaction evidence="1 8">
        <text>1-(2-carboxyphenylamino)-1-deoxy-D-ribulose 5-phosphate + H(+) = (1S,2R)-1-C-(indol-3-yl)glycerol 3-phosphate + CO2 + H2O</text>
        <dbReference type="Rhea" id="RHEA:23476"/>
        <dbReference type="ChEBI" id="CHEBI:15377"/>
        <dbReference type="ChEBI" id="CHEBI:15378"/>
        <dbReference type="ChEBI" id="CHEBI:16526"/>
        <dbReference type="ChEBI" id="CHEBI:58613"/>
        <dbReference type="ChEBI" id="CHEBI:58866"/>
        <dbReference type="EC" id="4.1.1.48"/>
    </reaction>
</comment>
<comment type="similarity">
    <text evidence="8">Belongs to the TrpC family.</text>
</comment>
<dbReference type="PANTHER" id="PTHR22854">
    <property type="entry name" value="TRYPTOPHAN BIOSYNTHESIS PROTEIN"/>
    <property type="match status" value="1"/>
</dbReference>
<dbReference type="Proteomes" id="UP000671879">
    <property type="component" value="Chromosome"/>
</dbReference>
<dbReference type="InterPro" id="IPR001468">
    <property type="entry name" value="Indole-3-GlycerolPSynthase_CS"/>
</dbReference>
<dbReference type="EC" id="4.1.1.48" evidence="8"/>
<dbReference type="CDD" id="cd00331">
    <property type="entry name" value="IGPS"/>
    <property type="match status" value="1"/>
</dbReference>
<dbReference type="GO" id="GO:0004425">
    <property type="term" value="F:indole-3-glycerol-phosphate synthase activity"/>
    <property type="evidence" value="ECO:0007669"/>
    <property type="project" value="UniProtKB-UniRule"/>
</dbReference>
<proteinExistence type="inferred from homology"/>
<dbReference type="Pfam" id="PF00218">
    <property type="entry name" value="IGPS"/>
    <property type="match status" value="1"/>
</dbReference>
<dbReference type="KEGG" id="aram:KAR29_10745"/>
<dbReference type="PROSITE" id="PS00614">
    <property type="entry name" value="IGPS"/>
    <property type="match status" value="1"/>
</dbReference>
<evidence type="ECO:0000259" key="9">
    <source>
        <dbReference type="Pfam" id="PF00218"/>
    </source>
</evidence>
<dbReference type="NCBIfam" id="NF001377">
    <property type="entry name" value="PRK00278.2-4"/>
    <property type="match status" value="1"/>
</dbReference>
<evidence type="ECO:0000256" key="6">
    <source>
        <dbReference type="ARBA" id="ARBA00023141"/>
    </source>
</evidence>
<dbReference type="InterPro" id="IPR013785">
    <property type="entry name" value="Aldolase_TIM"/>
</dbReference>
<dbReference type="InterPro" id="IPR045186">
    <property type="entry name" value="Indole-3-glycerol_P_synth"/>
</dbReference>
<dbReference type="PANTHER" id="PTHR22854:SF2">
    <property type="entry name" value="INDOLE-3-GLYCEROL-PHOSPHATE SYNTHASE"/>
    <property type="match status" value="1"/>
</dbReference>
<keyword evidence="6 8" id="KW-0057">Aromatic amino acid biosynthesis</keyword>
<evidence type="ECO:0000313" key="10">
    <source>
        <dbReference type="EMBL" id="QTX31807.1"/>
    </source>
</evidence>
<comment type="pathway">
    <text evidence="2 8">Amino-acid biosynthesis; L-tryptophan biosynthesis; L-tryptophan from chorismate: step 4/5.</text>
</comment>
<evidence type="ECO:0000256" key="1">
    <source>
        <dbReference type="ARBA" id="ARBA00001633"/>
    </source>
</evidence>
<evidence type="ECO:0000256" key="2">
    <source>
        <dbReference type="ARBA" id="ARBA00004696"/>
    </source>
</evidence>
<dbReference type="EMBL" id="CP072943">
    <property type="protein sequence ID" value="QTX31807.1"/>
    <property type="molecule type" value="Genomic_DNA"/>
</dbReference>
<keyword evidence="3 8" id="KW-0028">Amino-acid biosynthesis</keyword>
<keyword evidence="7 8" id="KW-0456">Lyase</keyword>
<evidence type="ECO:0000256" key="5">
    <source>
        <dbReference type="ARBA" id="ARBA00022822"/>
    </source>
</evidence>
<evidence type="ECO:0000256" key="4">
    <source>
        <dbReference type="ARBA" id="ARBA00022793"/>
    </source>
</evidence>
<keyword evidence="5 8" id="KW-0822">Tryptophan biosynthesis</keyword>
<dbReference type="GO" id="GO:0000162">
    <property type="term" value="P:L-tryptophan biosynthetic process"/>
    <property type="evidence" value="ECO:0007669"/>
    <property type="project" value="UniProtKB-UniRule"/>
</dbReference>
<dbReference type="FunFam" id="3.20.20.70:FF:000024">
    <property type="entry name" value="Indole-3-glycerol phosphate synthase"/>
    <property type="match status" value="1"/>
</dbReference>
<sequence>MILDRIVRSKIDEVEGLRGKKRSLAAALAGPGVTVIAEVKKASPSKGLIRDDFDPLALARSYVAGGAGALSVLTDGPFFQGSREIFGQVRAAVDLPLLRKDFLIDPLQVYESLFLGADAVLLIVAVLGETIGAMVDLVASLGMESLVEVHDERELHLALETRSPLIGVNNRDLRDFTVDLALTGRLVAERDRLGDSRPVVAESGIFDRRDVERLEACGAAAVLVGEALVRSDDPAALIASLRGRR</sequence>
<evidence type="ECO:0000256" key="7">
    <source>
        <dbReference type="ARBA" id="ARBA00023239"/>
    </source>
</evidence>
<dbReference type="AlphaFoldDB" id="A0A9Q7ALB8"/>
<dbReference type="RefSeq" id="WP_274372992.1">
    <property type="nucleotide sequence ID" value="NZ_CP072943.1"/>
</dbReference>
<dbReference type="InterPro" id="IPR013798">
    <property type="entry name" value="Indole-3-glycerol_P_synth_dom"/>
</dbReference>
<dbReference type="InterPro" id="IPR011060">
    <property type="entry name" value="RibuloseP-bd_barrel"/>
</dbReference>
<reference evidence="11" key="1">
    <citation type="submission" date="2021-04" db="EMBL/GenBank/DDBJ databases">
        <title>A novel Synergistetes isolate from a pyrite-forming mixed culture.</title>
        <authorList>
            <person name="Bunk B."/>
            <person name="Sproer C."/>
            <person name="Spring S."/>
            <person name="Pester M."/>
        </authorList>
    </citation>
    <scope>NUCLEOTIDE SEQUENCE [LARGE SCALE GENOMIC DNA]</scope>
    <source>
        <strain evidence="11">J.5.4.2-T.3.5.2</strain>
    </source>
</reference>
<evidence type="ECO:0000256" key="3">
    <source>
        <dbReference type="ARBA" id="ARBA00022605"/>
    </source>
</evidence>
<accession>A0A9Q7ALB8</accession>
<organism evidence="10 11">
    <name type="scientific">Aminithiophilus ramosus</name>
    <dbReference type="NCBI Taxonomy" id="3029084"/>
    <lineage>
        <taxon>Bacteria</taxon>
        <taxon>Thermotogati</taxon>
        <taxon>Synergistota</taxon>
        <taxon>Synergistia</taxon>
        <taxon>Synergistales</taxon>
        <taxon>Aminithiophilaceae</taxon>
        <taxon>Aminithiophilus</taxon>
    </lineage>
</organism>
<feature type="domain" description="Indole-3-glycerol phosphate synthase" evidence="9">
    <location>
        <begin position="16"/>
        <end position="240"/>
    </location>
</feature>
<protein>
    <recommendedName>
        <fullName evidence="8">Indole-3-glycerol phosphate synthase</fullName>
        <shortName evidence="8">IGPS</shortName>
        <ecNumber evidence="8">4.1.1.48</ecNumber>
    </recommendedName>
</protein>
<dbReference type="HAMAP" id="MF_00134_B">
    <property type="entry name" value="IGPS_B"/>
    <property type="match status" value="1"/>
</dbReference>
<dbReference type="SUPFAM" id="SSF51366">
    <property type="entry name" value="Ribulose-phoshate binding barrel"/>
    <property type="match status" value="1"/>
</dbReference>
<name>A0A9Q7ALB8_9BACT</name>
<keyword evidence="4 8" id="KW-0210">Decarboxylase</keyword>
<dbReference type="Gene3D" id="3.20.20.70">
    <property type="entry name" value="Aldolase class I"/>
    <property type="match status" value="1"/>
</dbReference>
<evidence type="ECO:0000256" key="8">
    <source>
        <dbReference type="HAMAP-Rule" id="MF_00134"/>
    </source>
</evidence>
<evidence type="ECO:0000313" key="11">
    <source>
        <dbReference type="Proteomes" id="UP000671879"/>
    </source>
</evidence>
<keyword evidence="11" id="KW-1185">Reference proteome</keyword>